<keyword evidence="2" id="KW-1185">Reference proteome</keyword>
<dbReference type="Proteomes" id="UP000515819">
    <property type="component" value="Chromosome"/>
</dbReference>
<dbReference type="AlphaFoldDB" id="A0A7G9FJI6"/>
<dbReference type="RefSeq" id="WP_117781012.1">
    <property type="nucleotide sequence ID" value="NZ_CP060632.1"/>
</dbReference>
<evidence type="ECO:0000313" key="1">
    <source>
        <dbReference type="EMBL" id="QNL98717.1"/>
    </source>
</evidence>
<dbReference type="EMBL" id="CP060632">
    <property type="protein sequence ID" value="QNL98717.1"/>
    <property type="molecule type" value="Genomic_DNA"/>
</dbReference>
<evidence type="ECO:0008006" key="3">
    <source>
        <dbReference type="Google" id="ProtNLM"/>
    </source>
</evidence>
<accession>A0A7G9FJI6</accession>
<protein>
    <recommendedName>
        <fullName evidence="3">DUF600 family protein</fullName>
    </recommendedName>
</protein>
<proteinExistence type="predicted"/>
<name>A0A7G9FJI6_9FIRM</name>
<dbReference type="KEGG" id="wcp:H9Q76_08105"/>
<gene>
    <name evidence="1" type="ORF">H9Q76_08105</name>
</gene>
<organism evidence="1 2">
    <name type="scientific">Wujia chipingensis</name>
    <dbReference type="NCBI Taxonomy" id="2763670"/>
    <lineage>
        <taxon>Bacteria</taxon>
        <taxon>Bacillati</taxon>
        <taxon>Bacillota</taxon>
        <taxon>Clostridia</taxon>
        <taxon>Lachnospirales</taxon>
        <taxon>Lachnospiraceae</taxon>
        <taxon>Wujia</taxon>
    </lineage>
</organism>
<sequence length="137" mass="15677">MIFEDAFTEKQSEIISMFLEVIGDNVDTIYVFIQSDEWSAMETCAFGVKGSILGNLEAGISDKDILEIFDVIEDEIIPELEDICKEYDMPMPQEFRYVYNVASGAFDSNYRYGEELSALEDYNSGIEAQKWIDSFKV</sequence>
<evidence type="ECO:0000313" key="2">
    <source>
        <dbReference type="Proteomes" id="UP000515819"/>
    </source>
</evidence>
<reference evidence="1 2" key="1">
    <citation type="submission" date="2020-08" db="EMBL/GenBank/DDBJ databases">
        <authorList>
            <person name="Liu C."/>
            <person name="Sun Q."/>
        </authorList>
    </citation>
    <scope>NUCLEOTIDE SEQUENCE [LARGE SCALE GENOMIC DNA]</scope>
    <source>
        <strain evidence="1 2">NSJ-4</strain>
    </source>
</reference>